<feature type="site" description="Important for catalytic activity" evidence="7">
    <location>
        <position position="269"/>
    </location>
</feature>
<evidence type="ECO:0000256" key="2">
    <source>
        <dbReference type="ARBA" id="ARBA00022692"/>
    </source>
</evidence>
<dbReference type="RefSeq" id="WP_344189062.1">
    <property type="nucleotide sequence ID" value="NZ_BAAARN010000001.1"/>
</dbReference>
<reference evidence="9 10" key="1">
    <citation type="journal article" date="2019" name="Int. J. Syst. Evol. Microbiol.">
        <title>The Global Catalogue of Microorganisms (GCM) 10K type strain sequencing project: providing services to taxonomists for standard genome sequencing and annotation.</title>
        <authorList>
            <consortium name="The Broad Institute Genomics Platform"/>
            <consortium name="The Broad Institute Genome Sequencing Center for Infectious Disease"/>
            <person name="Wu L."/>
            <person name="Ma J."/>
        </authorList>
    </citation>
    <scope>NUCLEOTIDE SEQUENCE [LARGE SCALE GENOMIC DNA]</scope>
    <source>
        <strain evidence="9 10">JCM 16378</strain>
    </source>
</reference>
<comment type="caution">
    <text evidence="9">The sequence shown here is derived from an EMBL/GenBank/DDBJ whole genome shotgun (WGS) entry which is preliminary data.</text>
</comment>
<feature type="compositionally biased region" description="Polar residues" evidence="8">
    <location>
        <begin position="322"/>
        <end position="331"/>
    </location>
</feature>
<dbReference type="PANTHER" id="PTHR30518:SF2">
    <property type="entry name" value="ENDOLYTIC MUREIN TRANSGLYCOSYLASE"/>
    <property type="match status" value="1"/>
</dbReference>
<evidence type="ECO:0000256" key="4">
    <source>
        <dbReference type="ARBA" id="ARBA00023136"/>
    </source>
</evidence>
<comment type="subcellular location">
    <subcellularLocation>
        <location evidence="7">Cell membrane</location>
        <topology evidence="7">Single-pass membrane protein</topology>
    </subcellularLocation>
</comment>
<evidence type="ECO:0000313" key="9">
    <source>
        <dbReference type="EMBL" id="GAA2729936.1"/>
    </source>
</evidence>
<proteinExistence type="inferred from homology"/>
<evidence type="ECO:0000256" key="1">
    <source>
        <dbReference type="ARBA" id="ARBA00022475"/>
    </source>
</evidence>
<comment type="catalytic activity">
    <reaction evidence="7">
        <text>a peptidoglycan chain = a peptidoglycan chain with N-acetyl-1,6-anhydromuramyl-[peptide] at the reducing end + a peptidoglycan chain with N-acetylglucosamine at the non-reducing end.</text>
        <dbReference type="EC" id="4.2.2.29"/>
    </reaction>
</comment>
<evidence type="ECO:0000256" key="7">
    <source>
        <dbReference type="HAMAP-Rule" id="MF_02065"/>
    </source>
</evidence>
<dbReference type="PANTHER" id="PTHR30518">
    <property type="entry name" value="ENDOLYTIC MUREIN TRANSGLYCOSYLASE"/>
    <property type="match status" value="1"/>
</dbReference>
<evidence type="ECO:0000256" key="6">
    <source>
        <dbReference type="ARBA" id="ARBA00023316"/>
    </source>
</evidence>
<comment type="similarity">
    <text evidence="7">Belongs to the transglycosylase MltG family.</text>
</comment>
<protein>
    <recommendedName>
        <fullName evidence="7">Endolytic murein transglycosylase</fullName>
        <ecNumber evidence="7">4.2.2.29</ecNumber>
    </recommendedName>
    <alternativeName>
        <fullName evidence="7">Peptidoglycan lytic transglycosylase</fullName>
    </alternativeName>
    <alternativeName>
        <fullName evidence="7">Peptidoglycan polymerization terminase</fullName>
    </alternativeName>
</protein>
<comment type="function">
    <text evidence="7">Functions as a peptidoglycan terminase that cleaves nascent peptidoglycan strands endolytically to terminate their elongation.</text>
</comment>
<dbReference type="InterPro" id="IPR003770">
    <property type="entry name" value="MLTG-like"/>
</dbReference>
<keyword evidence="1 7" id="KW-1003">Cell membrane</keyword>
<accession>A0ABN3UBZ3</accession>
<dbReference type="Pfam" id="PF02618">
    <property type="entry name" value="YceG"/>
    <property type="match status" value="1"/>
</dbReference>
<sequence length="399" mass="42638">MTEPHLEHSIFGGQHDDGHGGPDGHEDGSARAQTRAQTRQRTRPPRRRHGRRRGILVVALAIVALAGFAAYSVLRPVVDGFLESNDYPGPGSTEVQVVVNDGDTGRAIGTTLEKADVVKSAKAFLDAASADSRSASIQPGTYTLKKQMTAKGALAVLVDSANRSVPRVTIREGLWKNEIFAALSKGTGVPVAEYVKAAKDAKAIGLPAVAKGNVEGYLFPSTYEFPAKATATQQLKTMVTKTISELDSAGVAEKDRERTLVVASIVEGEVSGDADRGKVARVIENRLRTSGAPNYGLLQMDSTVHYAVQKRGRAGTSDADRQSTSPYNTYKKQGLPPAPINSPGAASIEAAAAPADGTWLFFVTVDPDTGETKFATTSAEHDRNVQEFQQWCRDHPDRC</sequence>
<evidence type="ECO:0000256" key="3">
    <source>
        <dbReference type="ARBA" id="ARBA00022989"/>
    </source>
</evidence>
<keyword evidence="4 7" id="KW-0472">Membrane</keyword>
<dbReference type="Gene3D" id="3.30.160.60">
    <property type="entry name" value="Classic Zinc Finger"/>
    <property type="match status" value="1"/>
</dbReference>
<keyword evidence="2 7" id="KW-0812">Transmembrane</keyword>
<evidence type="ECO:0000313" key="10">
    <source>
        <dbReference type="Proteomes" id="UP001501326"/>
    </source>
</evidence>
<dbReference type="Proteomes" id="UP001501326">
    <property type="component" value="Unassembled WGS sequence"/>
</dbReference>
<gene>
    <name evidence="7 9" type="primary">mltG</name>
    <name evidence="9" type="ORF">GCM10009867_00270</name>
</gene>
<feature type="transmembrane region" description="Helical" evidence="7">
    <location>
        <begin position="55"/>
        <end position="74"/>
    </location>
</feature>
<feature type="compositionally biased region" description="Basic residues" evidence="8">
    <location>
        <begin position="38"/>
        <end position="50"/>
    </location>
</feature>
<keyword evidence="3 7" id="KW-1133">Transmembrane helix</keyword>
<keyword evidence="10" id="KW-1185">Reference proteome</keyword>
<organism evidence="9 10">
    <name type="scientific">Pedococcus aerophilus</name>
    <dbReference type="NCBI Taxonomy" id="436356"/>
    <lineage>
        <taxon>Bacteria</taxon>
        <taxon>Bacillati</taxon>
        <taxon>Actinomycetota</taxon>
        <taxon>Actinomycetes</taxon>
        <taxon>Micrococcales</taxon>
        <taxon>Intrasporangiaceae</taxon>
        <taxon>Pedococcus</taxon>
    </lineage>
</organism>
<dbReference type="Gene3D" id="3.30.1490.480">
    <property type="entry name" value="Endolytic murein transglycosylase"/>
    <property type="match status" value="1"/>
</dbReference>
<dbReference type="EC" id="4.2.2.29" evidence="7"/>
<name>A0ABN3UBZ3_9MICO</name>
<feature type="compositionally biased region" description="Basic and acidic residues" evidence="8">
    <location>
        <begin position="1"/>
        <end position="29"/>
    </location>
</feature>
<evidence type="ECO:0000256" key="8">
    <source>
        <dbReference type="SAM" id="MobiDB-lite"/>
    </source>
</evidence>
<feature type="region of interest" description="Disordered" evidence="8">
    <location>
        <begin position="310"/>
        <end position="338"/>
    </location>
</feature>
<feature type="region of interest" description="Disordered" evidence="8">
    <location>
        <begin position="1"/>
        <end position="50"/>
    </location>
</feature>
<keyword evidence="5 7" id="KW-0456">Lyase</keyword>
<dbReference type="EMBL" id="BAAARN010000001">
    <property type="protein sequence ID" value="GAA2729936.1"/>
    <property type="molecule type" value="Genomic_DNA"/>
</dbReference>
<dbReference type="NCBIfam" id="TIGR00247">
    <property type="entry name" value="endolytic transglycosylase MltG"/>
    <property type="match status" value="1"/>
</dbReference>
<evidence type="ECO:0000256" key="5">
    <source>
        <dbReference type="ARBA" id="ARBA00023239"/>
    </source>
</evidence>
<keyword evidence="6 7" id="KW-0961">Cell wall biogenesis/degradation</keyword>
<dbReference type="HAMAP" id="MF_02065">
    <property type="entry name" value="MltG"/>
    <property type="match status" value="1"/>
</dbReference>